<dbReference type="Proteomes" id="UP000265515">
    <property type="component" value="Unassembled WGS sequence"/>
</dbReference>
<feature type="compositionally biased region" description="Pro residues" evidence="1">
    <location>
        <begin position="120"/>
        <end position="130"/>
    </location>
</feature>
<keyword evidence="3" id="KW-1185">Reference proteome</keyword>
<sequence length="542" mass="57897">MMPSSKLLAVALAVQIVTFYCFLPLAAAQGEMLLRRRARGREEELHRLSRHLQHNMLDGVMDNDRDVHVDSRVLTAGKLAASSVSPRAQSESLPPLSENVPPQSSEFPPQRSEELAPQPSEFPPAQPSECPPLDNQTLLTGCKTVVSHVAAPPFEGRYVVPGAEYCMRIIRNIVLSADGLHFYYILERRCEDTDGRIVRTAMSCMSADLTRVKQGVAELAATRVISHWWQAARPNGSAPRTAVAFERDRATPYMTELTGLELSKRSTHLLLTAYSASPSDPSWIVAVNIINGTRTSIEIDAQLATGLAFNPAKTELYISDIYDPPEIFAVAVDDPDVPSGYVALRKVMAFDSYLSSANGSSPVVGPYGFDGDGGCLYFVDQDFNRLWGFETATRTVKLIAAGSDDSAALSSTSGSLPPLLIEMEGTMVELAATSDGLTIFVITFAGELFSISLASPCEAAMAANKLIQVPQSSLLGLAISKAGDYLLVGTNYGQVLELSTNLSSSISNPPPASPSGSSVSPTSGPSAASQPQPSSPLRGTGV</sequence>
<comment type="caution">
    <text evidence="2">The sequence shown here is derived from an EMBL/GenBank/DDBJ whole genome shotgun (WGS) entry which is preliminary data.</text>
</comment>
<gene>
    <name evidence="2" type="ORF">CBR_g51809</name>
</gene>
<accession>A0A388M980</accession>
<feature type="region of interest" description="Disordered" evidence="1">
    <location>
        <begin position="503"/>
        <end position="542"/>
    </location>
</feature>
<evidence type="ECO:0000313" key="2">
    <source>
        <dbReference type="EMBL" id="GBG91075.1"/>
    </source>
</evidence>
<name>A0A388M980_CHABU</name>
<feature type="compositionally biased region" description="Low complexity" evidence="1">
    <location>
        <begin position="514"/>
        <end position="536"/>
    </location>
</feature>
<dbReference type="AlphaFoldDB" id="A0A388M980"/>
<feature type="compositionally biased region" description="Polar residues" evidence="1">
    <location>
        <begin position="82"/>
        <end position="92"/>
    </location>
</feature>
<reference evidence="2 3" key="1">
    <citation type="journal article" date="2018" name="Cell">
        <title>The Chara Genome: Secondary Complexity and Implications for Plant Terrestrialization.</title>
        <authorList>
            <person name="Nishiyama T."/>
            <person name="Sakayama H."/>
            <person name="Vries J.D."/>
            <person name="Buschmann H."/>
            <person name="Saint-Marcoux D."/>
            <person name="Ullrich K.K."/>
            <person name="Haas F.B."/>
            <person name="Vanderstraeten L."/>
            <person name="Becker D."/>
            <person name="Lang D."/>
            <person name="Vosolsobe S."/>
            <person name="Rombauts S."/>
            <person name="Wilhelmsson P.K.I."/>
            <person name="Janitza P."/>
            <person name="Kern R."/>
            <person name="Heyl A."/>
            <person name="Rumpler F."/>
            <person name="Villalobos L.I.A.C."/>
            <person name="Clay J.M."/>
            <person name="Skokan R."/>
            <person name="Toyoda A."/>
            <person name="Suzuki Y."/>
            <person name="Kagoshima H."/>
            <person name="Schijlen E."/>
            <person name="Tajeshwar N."/>
            <person name="Catarino B."/>
            <person name="Hetherington A.J."/>
            <person name="Saltykova A."/>
            <person name="Bonnot C."/>
            <person name="Breuninger H."/>
            <person name="Symeonidi A."/>
            <person name="Radhakrishnan G.V."/>
            <person name="Van Nieuwerburgh F."/>
            <person name="Deforce D."/>
            <person name="Chang C."/>
            <person name="Karol K.G."/>
            <person name="Hedrich R."/>
            <person name="Ulvskov P."/>
            <person name="Glockner G."/>
            <person name="Delwiche C.F."/>
            <person name="Petrasek J."/>
            <person name="Van de Peer Y."/>
            <person name="Friml J."/>
            <person name="Beilby M."/>
            <person name="Dolan L."/>
            <person name="Kohara Y."/>
            <person name="Sugano S."/>
            <person name="Fujiyama A."/>
            <person name="Delaux P.-M."/>
            <person name="Quint M."/>
            <person name="TheiBen G."/>
            <person name="Hagemann M."/>
            <person name="Harholt J."/>
            <person name="Dunand C."/>
            <person name="Zachgo S."/>
            <person name="Langdale J."/>
            <person name="Maumus F."/>
            <person name="Straeten D.V.D."/>
            <person name="Gould S.B."/>
            <person name="Rensing S.A."/>
        </authorList>
    </citation>
    <scope>NUCLEOTIDE SEQUENCE [LARGE SCALE GENOMIC DNA]</scope>
    <source>
        <strain evidence="2 3">S276</strain>
    </source>
</reference>
<feature type="region of interest" description="Disordered" evidence="1">
    <location>
        <begin position="80"/>
        <end position="134"/>
    </location>
</feature>
<evidence type="ECO:0000256" key="1">
    <source>
        <dbReference type="SAM" id="MobiDB-lite"/>
    </source>
</evidence>
<dbReference type="Gramene" id="GBG91075">
    <property type="protein sequence ID" value="GBG91075"/>
    <property type="gene ID" value="CBR_g51809"/>
</dbReference>
<dbReference type="SUPFAM" id="SSF75011">
    <property type="entry name" value="3-carboxy-cis,cis-mucoante lactonizing enzyme"/>
    <property type="match status" value="1"/>
</dbReference>
<evidence type="ECO:0000313" key="3">
    <source>
        <dbReference type="Proteomes" id="UP000265515"/>
    </source>
</evidence>
<protein>
    <submittedName>
        <fullName evidence="2">Uncharacterized protein</fullName>
    </submittedName>
</protein>
<proteinExistence type="predicted"/>
<organism evidence="2 3">
    <name type="scientific">Chara braunii</name>
    <name type="common">Braun's stonewort</name>
    <dbReference type="NCBI Taxonomy" id="69332"/>
    <lineage>
        <taxon>Eukaryota</taxon>
        <taxon>Viridiplantae</taxon>
        <taxon>Streptophyta</taxon>
        <taxon>Charophyceae</taxon>
        <taxon>Charales</taxon>
        <taxon>Characeae</taxon>
        <taxon>Chara</taxon>
    </lineage>
</organism>
<dbReference type="EMBL" id="BFEA01000869">
    <property type="protein sequence ID" value="GBG91075.1"/>
    <property type="molecule type" value="Genomic_DNA"/>
</dbReference>